<dbReference type="InterPro" id="IPR016169">
    <property type="entry name" value="FAD-bd_PCMH_sub2"/>
</dbReference>
<dbReference type="PANTHER" id="PTHR42973:SF13">
    <property type="entry name" value="FAD-BINDING PCMH-TYPE DOMAIN-CONTAINING PROTEIN"/>
    <property type="match status" value="1"/>
</dbReference>
<evidence type="ECO:0000256" key="1">
    <source>
        <dbReference type="ARBA" id="ARBA00005466"/>
    </source>
</evidence>
<dbReference type="Pfam" id="PF01565">
    <property type="entry name" value="FAD_binding_4"/>
    <property type="match status" value="1"/>
</dbReference>
<evidence type="ECO:0000313" key="7">
    <source>
        <dbReference type="Proteomes" id="UP000271337"/>
    </source>
</evidence>
<name>A0A3M6Z9X7_HORWE</name>
<keyword evidence="4" id="KW-0560">Oxidoreductase</keyword>
<feature type="domain" description="FAD-binding PCMH-type" evidence="5">
    <location>
        <begin position="491"/>
        <end position="649"/>
    </location>
</feature>
<dbReference type="SUPFAM" id="SSF52540">
    <property type="entry name" value="P-loop containing nucleoside triphosphate hydrolases"/>
    <property type="match status" value="1"/>
</dbReference>
<protein>
    <recommendedName>
        <fullName evidence="5">FAD-binding PCMH-type domain-containing protein</fullName>
    </recommendedName>
</protein>
<feature type="non-terminal residue" evidence="6">
    <location>
        <position position="649"/>
    </location>
</feature>
<dbReference type="InterPro" id="IPR016166">
    <property type="entry name" value="FAD-bd_PCMH"/>
</dbReference>
<dbReference type="Proteomes" id="UP000271337">
    <property type="component" value="Unassembled WGS sequence"/>
</dbReference>
<sequence length="649" mass="71294">MSGNRDYETLRARYNALFKPRNTTSRSGQSEEVRMSPLVSLKVKDTLEKQSPAPNASPLLPQVRLLGRSVNDQSPGIAAEEPILYNVNAPNSTFLCGSQGSGKSYTLSCLLENCLMKDARYGLLKTPVAGVVFNYDSDLSNVTAETASLCSRGIKVRVLVSPSNYVALEKAYRSIRGAAKNLSVEKLLLGDADLNVSRMKRLMTFSDEEQNVPLYMEVMMEELRKMAMSQRPFTVAEFEERKVAKGFKEGQASMLNMRLDLLKSFMNESHTSEEGLFKTEPGTLTIVDLTDPFVDASTVCMLFDICLALFKQNRPSSGLVIGLDEAHRYLNKSTAADAFTQSLVSTIRMQRHNATRVIIATQEPTISERLLDLCSISIVHHFNSPAWYTAIKDHLGGASALTTSVDEGKKMFETIVDLRVVKMKAFLRLLPWLALVAADAKSDTNAVCEYLHNKYPKYFAWDTLGPHALQTVSNASTYHDINSIYWNAQNRLFRAACAFFPGNAEQVSDAVKQLNKHPEAKFALKSGGHQPAPGFSSTDGGVIISFEPNLADTVRTEDGKHFIVGPGARWGDSYAITQKTNQVVVGGRLSHIGVGGFAVGGGLSFYSAQYGLTCDNVDQWEVVLADGTALNATRDENADLWWALRGGGN</sequence>
<dbReference type="VEuPathDB" id="FungiDB:BTJ68_07707"/>
<dbReference type="InterPro" id="IPR006094">
    <property type="entry name" value="Oxid_FAD_bind_N"/>
</dbReference>
<dbReference type="PANTHER" id="PTHR42973">
    <property type="entry name" value="BINDING OXIDOREDUCTASE, PUTATIVE (AFU_ORTHOLOGUE AFUA_1G17690)-RELATED"/>
    <property type="match status" value="1"/>
</dbReference>
<evidence type="ECO:0000256" key="2">
    <source>
        <dbReference type="ARBA" id="ARBA00022630"/>
    </source>
</evidence>
<dbReference type="InterPro" id="IPR050416">
    <property type="entry name" value="FAD-linked_Oxidoreductase"/>
</dbReference>
<proteinExistence type="inferred from homology"/>
<evidence type="ECO:0000313" key="6">
    <source>
        <dbReference type="EMBL" id="RMY12135.1"/>
    </source>
</evidence>
<organism evidence="6 7">
    <name type="scientific">Hortaea werneckii</name>
    <name type="common">Black yeast</name>
    <name type="synonym">Cladosporium werneckii</name>
    <dbReference type="NCBI Taxonomy" id="91943"/>
    <lineage>
        <taxon>Eukaryota</taxon>
        <taxon>Fungi</taxon>
        <taxon>Dikarya</taxon>
        <taxon>Ascomycota</taxon>
        <taxon>Pezizomycotina</taxon>
        <taxon>Dothideomycetes</taxon>
        <taxon>Dothideomycetidae</taxon>
        <taxon>Mycosphaerellales</taxon>
        <taxon>Teratosphaeriaceae</taxon>
        <taxon>Hortaea</taxon>
    </lineage>
</organism>
<dbReference type="GO" id="GO:0016491">
    <property type="term" value="F:oxidoreductase activity"/>
    <property type="evidence" value="ECO:0007669"/>
    <property type="project" value="UniProtKB-KW"/>
</dbReference>
<dbReference type="AlphaFoldDB" id="A0A3M6Z9X7"/>
<evidence type="ECO:0000256" key="4">
    <source>
        <dbReference type="ARBA" id="ARBA00023002"/>
    </source>
</evidence>
<reference evidence="6 7" key="1">
    <citation type="journal article" date="2018" name="BMC Genomics">
        <title>Genomic evidence for intraspecific hybridization in a clonal and extremely halotolerant yeast.</title>
        <authorList>
            <person name="Gostincar C."/>
            <person name="Stajich J.E."/>
            <person name="Zupancic J."/>
            <person name="Zalar P."/>
            <person name="Gunde-Cimerman N."/>
        </authorList>
    </citation>
    <scope>NUCLEOTIDE SEQUENCE [LARGE SCALE GENOMIC DNA]</scope>
    <source>
        <strain evidence="6 7">EXF-6669</strain>
    </source>
</reference>
<keyword evidence="2" id="KW-0285">Flavoprotein</keyword>
<dbReference type="Gene3D" id="3.40.50.300">
    <property type="entry name" value="P-loop containing nucleotide triphosphate hydrolases"/>
    <property type="match status" value="1"/>
</dbReference>
<evidence type="ECO:0000256" key="3">
    <source>
        <dbReference type="ARBA" id="ARBA00022827"/>
    </source>
</evidence>
<dbReference type="OrthoDB" id="2316594at2759"/>
<dbReference type="InterPro" id="IPR027417">
    <property type="entry name" value="P-loop_NTPase"/>
</dbReference>
<gene>
    <name evidence="6" type="ORF">D0867_07866</name>
</gene>
<comment type="caution">
    <text evidence="6">The sequence shown here is derived from an EMBL/GenBank/DDBJ whole genome shotgun (WGS) entry which is preliminary data.</text>
</comment>
<dbReference type="PROSITE" id="PS51387">
    <property type="entry name" value="FAD_PCMH"/>
    <property type="match status" value="1"/>
</dbReference>
<keyword evidence="3" id="KW-0274">FAD</keyword>
<comment type="similarity">
    <text evidence="1">Belongs to the oxygen-dependent FAD-linked oxidoreductase family.</text>
</comment>
<accession>A0A3M6Z9X7</accession>
<evidence type="ECO:0000259" key="5">
    <source>
        <dbReference type="PROSITE" id="PS51387"/>
    </source>
</evidence>
<dbReference type="Gene3D" id="3.30.465.10">
    <property type="match status" value="1"/>
</dbReference>
<dbReference type="SUPFAM" id="SSF56176">
    <property type="entry name" value="FAD-binding/transporter-associated domain-like"/>
    <property type="match status" value="1"/>
</dbReference>
<dbReference type="EMBL" id="QWIL01000846">
    <property type="protein sequence ID" value="RMY12135.1"/>
    <property type="molecule type" value="Genomic_DNA"/>
</dbReference>
<dbReference type="GO" id="GO:0071949">
    <property type="term" value="F:FAD binding"/>
    <property type="evidence" value="ECO:0007669"/>
    <property type="project" value="InterPro"/>
</dbReference>
<dbReference type="InterPro" id="IPR036318">
    <property type="entry name" value="FAD-bd_PCMH-like_sf"/>
</dbReference>